<evidence type="ECO:0000313" key="2">
    <source>
        <dbReference type="Proteomes" id="UP000663840"/>
    </source>
</evidence>
<reference evidence="1" key="1">
    <citation type="submission" date="2021-01" db="EMBL/GenBank/DDBJ databases">
        <authorList>
            <person name="Kaushik A."/>
        </authorList>
    </citation>
    <scope>NUCLEOTIDE SEQUENCE</scope>
    <source>
        <strain evidence="1">AG1-1A</strain>
    </source>
</reference>
<dbReference type="EMBL" id="CAJMWR010001529">
    <property type="protein sequence ID" value="CAE6427973.1"/>
    <property type="molecule type" value="Genomic_DNA"/>
</dbReference>
<accession>A0A8H2XQ97</accession>
<name>A0A8H2XQ97_9AGAM</name>
<proteinExistence type="predicted"/>
<comment type="caution">
    <text evidence="1">The sequence shown here is derived from an EMBL/GenBank/DDBJ whole genome shotgun (WGS) entry which is preliminary data.</text>
</comment>
<dbReference type="Proteomes" id="UP000663840">
    <property type="component" value="Unassembled WGS sequence"/>
</dbReference>
<dbReference type="AlphaFoldDB" id="A0A8H2XQ97"/>
<sequence length="71" mass="7423">MSRISTYIAGAYYDTIRAASSHCRAWTVGTQSQPNGLLLPSGLEEEDHTYTAKLGVAAGGKTIGVVNVGLP</sequence>
<gene>
    <name evidence="1" type="ORF">RDB_LOCUS62134</name>
</gene>
<organism evidence="1 2">
    <name type="scientific">Rhizoctonia solani</name>
    <dbReference type="NCBI Taxonomy" id="456999"/>
    <lineage>
        <taxon>Eukaryota</taxon>
        <taxon>Fungi</taxon>
        <taxon>Dikarya</taxon>
        <taxon>Basidiomycota</taxon>
        <taxon>Agaricomycotina</taxon>
        <taxon>Agaricomycetes</taxon>
        <taxon>Cantharellales</taxon>
        <taxon>Ceratobasidiaceae</taxon>
        <taxon>Rhizoctonia</taxon>
    </lineage>
</organism>
<evidence type="ECO:0000313" key="1">
    <source>
        <dbReference type="EMBL" id="CAE6427973.1"/>
    </source>
</evidence>
<protein>
    <submittedName>
        <fullName evidence="1">Uncharacterized protein</fullName>
    </submittedName>
</protein>